<dbReference type="eggNOG" id="KOG4421">
    <property type="taxonomic scope" value="Eukaryota"/>
</dbReference>
<evidence type="ECO:0000256" key="6">
    <source>
        <dbReference type="ARBA" id="ARBA00031361"/>
    </source>
</evidence>
<dbReference type="InParanoid" id="G0MUN5"/>
<evidence type="ECO:0000259" key="11">
    <source>
        <dbReference type="SMART" id="SM01254"/>
    </source>
</evidence>
<evidence type="ECO:0000256" key="8">
    <source>
        <dbReference type="ARBA" id="ARBA00044824"/>
    </source>
</evidence>
<keyword evidence="5 9" id="KW-0175">Coiled coil</keyword>
<keyword evidence="13" id="KW-1185">Reference proteome</keyword>
<organism evidence="13">
    <name type="scientific">Caenorhabditis brenneri</name>
    <name type="common">Nematode worm</name>
    <dbReference type="NCBI Taxonomy" id="135651"/>
    <lineage>
        <taxon>Eukaryota</taxon>
        <taxon>Metazoa</taxon>
        <taxon>Ecdysozoa</taxon>
        <taxon>Nematoda</taxon>
        <taxon>Chromadorea</taxon>
        <taxon>Rhabditida</taxon>
        <taxon>Rhabditina</taxon>
        <taxon>Rhabditomorpha</taxon>
        <taxon>Rhabditoidea</taxon>
        <taxon>Rhabditidae</taxon>
        <taxon>Peloderinae</taxon>
        <taxon>Caenorhabditis</taxon>
    </lineage>
</organism>
<feature type="coiled-coil region" evidence="9">
    <location>
        <begin position="574"/>
        <end position="696"/>
    </location>
</feature>
<accession>G0MUN5</accession>
<evidence type="ECO:0000256" key="2">
    <source>
        <dbReference type="ARBA" id="ARBA00020102"/>
    </source>
</evidence>
<keyword evidence="4" id="KW-0694">RNA-binding</keyword>
<dbReference type="GO" id="GO:0003723">
    <property type="term" value="F:RNA binding"/>
    <property type="evidence" value="ECO:0007669"/>
    <property type="project" value="UniProtKB-KW"/>
</dbReference>
<gene>
    <name evidence="12" type="ORF">CAEBREN_20904</name>
</gene>
<dbReference type="Pfam" id="PF10212">
    <property type="entry name" value="PPP1R21_helical"/>
    <property type="match status" value="1"/>
</dbReference>
<dbReference type="HOGENOM" id="CLU_415182_0_0_1"/>
<sequence length="735" mass="85129">MSVSSVSLSSDANVRYQRLAQEYTKLRAQAKVLREGVIEERGKVDKLTKQSVFERSSSSSTTIRNYLFFFQKFLVFQEDLKSKEAVIRRLQSENESLTFRNDQLVRRVETFQFEPQSTPHSSKKTAATKAHPTPTNNPDSLARIELLEQELQRKLEQNEKLVSELAENERQHAVEMAEMSEKLAKEMRKLEDEVKRMRMRTTVNSTKENGKNEVELTKIEEKREEVEVIGSPEPPESQEEARIMVAEATKGTFSALNNVFTLLQQRCEIYPYDATMEPLPAHVVKLSSEYAQASRLFSGLVEITESIIADSVFEPDEQLPIITSKCRLISQHCQKMLKDLFSRMIGEENRVTWCTAALNKLNNQWESLVLNLFELFEKITENLENLTSSNQSETSSNLLDSLDKLDSLSSQLLECFQKRWIYEARFPTTTNRMRCVGNALEAALQMMSQETSKLAARTKRVKVMEEEMKRRAEEAKRMEEEIEKEVLEKKLREEAVALMSTPKIIAPPKPQTEDSYNPFFDENEEEDTSQEPLESADTTITSPEPTEDFNASRNSGISKNSSENHPPDHLHSEIRLLTSRNKELQKERDKLFVDNSLVKRKLEIALQSSEKEKNSDEKQKTDLDQIWEIGMERRDEWVQRVQKAEKALRFYEIEFELLLRHELASEEHLKQVLSELESVSQKNHRLEDELESVRRSYESQLGDLSEHLATLVKDREKEKESNKSRGSLKSFFNKS</sequence>
<feature type="region of interest" description="Disordered" evidence="10">
    <location>
        <begin position="502"/>
        <end position="569"/>
    </location>
</feature>
<dbReference type="OrthoDB" id="5566667at2759"/>
<dbReference type="Proteomes" id="UP000008068">
    <property type="component" value="Unassembled WGS sequence"/>
</dbReference>
<dbReference type="PANTHER" id="PTHR21448">
    <property type="entry name" value="SMOOTH MUSCLE MYOSIN HEAVY CHAIN-RELATED"/>
    <property type="match status" value="1"/>
</dbReference>
<keyword evidence="3" id="KW-0967">Endosome</keyword>
<feature type="coiled-coil region" evidence="9">
    <location>
        <begin position="461"/>
        <end position="495"/>
    </location>
</feature>
<dbReference type="Pfam" id="PF10205">
    <property type="entry name" value="KLRAQ"/>
    <property type="match status" value="1"/>
</dbReference>
<evidence type="ECO:0000256" key="1">
    <source>
        <dbReference type="ARBA" id="ARBA00004412"/>
    </source>
</evidence>
<evidence type="ECO:0000256" key="5">
    <source>
        <dbReference type="ARBA" id="ARBA00023054"/>
    </source>
</evidence>
<dbReference type="STRING" id="135651.G0MUN5"/>
<evidence type="ECO:0000313" key="13">
    <source>
        <dbReference type="Proteomes" id="UP000008068"/>
    </source>
</evidence>
<protein>
    <recommendedName>
        <fullName evidence="2">Protein phosphatase 1 regulatory subunit 21</fullName>
    </recommendedName>
    <alternativeName>
        <fullName evidence="7">Coiled-coil domain-containing protein 128</fullName>
    </alternativeName>
    <alternativeName>
        <fullName evidence="8">Ferry endosomal RAB5 effector complex subunit 2</fullName>
    </alternativeName>
    <alternativeName>
        <fullName evidence="6">KLRAQ motif-containing protein 1</fullName>
    </alternativeName>
</protein>
<evidence type="ECO:0000256" key="3">
    <source>
        <dbReference type="ARBA" id="ARBA00022753"/>
    </source>
</evidence>
<dbReference type="OMA" id="NVRYQRL"/>
<evidence type="ECO:0000256" key="7">
    <source>
        <dbReference type="ARBA" id="ARBA00031617"/>
    </source>
</evidence>
<feature type="region of interest" description="Disordered" evidence="10">
    <location>
        <begin position="712"/>
        <end position="735"/>
    </location>
</feature>
<dbReference type="GO" id="GO:0005769">
    <property type="term" value="C:early endosome"/>
    <property type="evidence" value="ECO:0007669"/>
    <property type="project" value="UniProtKB-SubCell"/>
</dbReference>
<proteinExistence type="predicted"/>
<feature type="compositionally biased region" description="Basic and acidic residues" evidence="10">
    <location>
        <begin position="712"/>
        <end position="723"/>
    </location>
</feature>
<feature type="compositionally biased region" description="Polar residues" evidence="10">
    <location>
        <begin position="530"/>
        <end position="564"/>
    </location>
</feature>
<feature type="region of interest" description="Disordered" evidence="10">
    <location>
        <begin position="112"/>
        <end position="139"/>
    </location>
</feature>
<evidence type="ECO:0000313" key="12">
    <source>
        <dbReference type="EMBL" id="EGT44158.1"/>
    </source>
</evidence>
<dbReference type="AlphaFoldDB" id="G0MUN5"/>
<dbReference type="InterPro" id="IPR019343">
    <property type="entry name" value="PPP1R21_N"/>
</dbReference>
<reference evidence="13" key="1">
    <citation type="submission" date="2011-07" db="EMBL/GenBank/DDBJ databases">
        <authorList>
            <consortium name="Caenorhabditis brenneri Sequencing and Analysis Consortium"/>
            <person name="Wilson R.K."/>
        </authorList>
    </citation>
    <scope>NUCLEOTIDE SEQUENCE [LARGE SCALE GENOMIC DNA]</scope>
    <source>
        <strain evidence="13">PB2801</strain>
    </source>
</reference>
<evidence type="ECO:0000256" key="4">
    <source>
        <dbReference type="ARBA" id="ARBA00022884"/>
    </source>
</evidence>
<feature type="domain" description="Protein phosphatase 1 regulatory subunit 21 N-terminal" evidence="11">
    <location>
        <begin position="17"/>
        <end position="151"/>
    </location>
</feature>
<feature type="compositionally biased region" description="Low complexity" evidence="10">
    <location>
        <begin position="117"/>
        <end position="134"/>
    </location>
</feature>
<feature type="coiled-coil region" evidence="9">
    <location>
        <begin position="141"/>
        <end position="200"/>
    </location>
</feature>
<dbReference type="EMBL" id="GL379812">
    <property type="protein sequence ID" value="EGT44158.1"/>
    <property type="molecule type" value="Genomic_DNA"/>
</dbReference>
<dbReference type="InterPro" id="IPR019348">
    <property type="entry name" value="PPP1R21_six_helix"/>
</dbReference>
<evidence type="ECO:0000256" key="9">
    <source>
        <dbReference type="SAM" id="Coils"/>
    </source>
</evidence>
<evidence type="ECO:0000256" key="10">
    <source>
        <dbReference type="SAM" id="MobiDB-lite"/>
    </source>
</evidence>
<dbReference type="FunCoup" id="G0MUN5">
    <property type="interactions" value="2915"/>
</dbReference>
<comment type="subcellular location">
    <subcellularLocation>
        <location evidence="1">Early endosome</location>
    </subcellularLocation>
</comment>
<dbReference type="PANTHER" id="PTHR21448:SF0">
    <property type="entry name" value="PROTEIN PHOSPHATASE 1 REGULATORY SUBUNIT 21"/>
    <property type="match status" value="1"/>
</dbReference>
<dbReference type="GO" id="GO:0016020">
    <property type="term" value="C:membrane"/>
    <property type="evidence" value="ECO:0007669"/>
    <property type="project" value="TreeGrafter"/>
</dbReference>
<feature type="coiled-coil region" evidence="9">
    <location>
        <begin position="80"/>
        <end position="107"/>
    </location>
</feature>
<dbReference type="InterPro" id="IPR040024">
    <property type="entry name" value="PPP1R21"/>
</dbReference>
<name>G0MUN5_CAEBE</name>
<feature type="compositionally biased region" description="Polar residues" evidence="10">
    <location>
        <begin position="724"/>
        <end position="735"/>
    </location>
</feature>
<dbReference type="SMART" id="SM01254">
    <property type="entry name" value="KLRAQ"/>
    <property type="match status" value="1"/>
</dbReference>